<name>A0A6C0GCW9_9BACT</name>
<evidence type="ECO:0000313" key="1">
    <source>
        <dbReference type="EMBL" id="QHT65829.1"/>
    </source>
</evidence>
<dbReference type="Proteomes" id="UP000480178">
    <property type="component" value="Chromosome"/>
</dbReference>
<sequence>MKLSLIIWILFTSLLFQQKEEIYHVVHVKGTVINKKTKQALKLQDQLKPSDELIYQTPDARVVVYSTAKGRFLLDKPTADKAGKADAPLSEYWRFVKNLFMPASAGEHLSTRALETPAIDDLESFFGINTFVFIGDTYKLRVDRGEYPMSGGKYFVYKYVYNGTDYSKRIAHTGDTLIFDRKSLYTIKDQVISPEEAGKVDIYYFNARTSPLKITTMRPVFLPEVQLKKELQGMISILKNQQLSEESLIDQLYEHVVVVYGRTNRQMLKEWIERNLNI</sequence>
<proteinExistence type="predicted"/>
<gene>
    <name evidence="1" type="ORF">GXP67_03690</name>
</gene>
<evidence type="ECO:0000313" key="2">
    <source>
        <dbReference type="Proteomes" id="UP000480178"/>
    </source>
</evidence>
<dbReference type="RefSeq" id="WP_162441906.1">
    <property type="nucleotide sequence ID" value="NZ_CP048222.1"/>
</dbReference>
<organism evidence="1 2">
    <name type="scientific">Rhodocytophaga rosea</name>
    <dbReference type="NCBI Taxonomy" id="2704465"/>
    <lineage>
        <taxon>Bacteria</taxon>
        <taxon>Pseudomonadati</taxon>
        <taxon>Bacteroidota</taxon>
        <taxon>Cytophagia</taxon>
        <taxon>Cytophagales</taxon>
        <taxon>Rhodocytophagaceae</taxon>
        <taxon>Rhodocytophaga</taxon>
    </lineage>
</organism>
<dbReference type="KEGG" id="rhoz:GXP67_03690"/>
<reference evidence="1 2" key="1">
    <citation type="submission" date="2020-01" db="EMBL/GenBank/DDBJ databases">
        <authorList>
            <person name="Kim M.K."/>
        </authorList>
    </citation>
    <scope>NUCLEOTIDE SEQUENCE [LARGE SCALE GENOMIC DNA]</scope>
    <source>
        <strain evidence="1 2">172606-1</strain>
    </source>
</reference>
<dbReference type="EMBL" id="CP048222">
    <property type="protein sequence ID" value="QHT65829.1"/>
    <property type="molecule type" value="Genomic_DNA"/>
</dbReference>
<keyword evidence="2" id="KW-1185">Reference proteome</keyword>
<dbReference type="AlphaFoldDB" id="A0A6C0GCW9"/>
<accession>A0A6C0GCW9</accession>
<protein>
    <submittedName>
        <fullName evidence="1">Uncharacterized protein</fullName>
    </submittedName>
</protein>